<accession>A0ABU1N7M8</accession>
<feature type="transmembrane region" description="Helical" evidence="1">
    <location>
        <begin position="153"/>
        <end position="173"/>
    </location>
</feature>
<feature type="transmembrane region" description="Helical" evidence="1">
    <location>
        <begin position="79"/>
        <end position="105"/>
    </location>
</feature>
<evidence type="ECO:0000313" key="2">
    <source>
        <dbReference type="EMBL" id="MDR6534452.1"/>
    </source>
</evidence>
<dbReference type="InterPro" id="IPR018688">
    <property type="entry name" value="PpoB2-like"/>
</dbReference>
<dbReference type="EMBL" id="JAVDRF010000001">
    <property type="protein sequence ID" value="MDR6534452.1"/>
    <property type="molecule type" value="Genomic_DNA"/>
</dbReference>
<feature type="transmembrane region" description="Helical" evidence="1">
    <location>
        <begin position="117"/>
        <end position="147"/>
    </location>
</feature>
<sequence length="276" mass="29826">MSTPAGIARPLAPRSGAARHRRVFLPLLVALAGLAWLALWAWARSPYGRYLEHGDWVSSGPAAFLCRALPAGELLVPALLYALAWILMTAAMMLPTTLSLFNVFDRMTARRPDHARLLVLLGLGYMAVWGVFGLLAHGLHALILALVERSPTLAWHGWLIGAATFALAGAFQFSPLKHQCLDKCRTPLGFVIEHWRGPAPARQAFALGAHHGLFCVGCCWALMLLMFALGTGSLGWMLLLAVLMAIEKNLPWGRRLSAPLGIALLLGALVVVIAHA</sequence>
<proteinExistence type="predicted"/>
<evidence type="ECO:0000256" key="1">
    <source>
        <dbReference type="SAM" id="Phobius"/>
    </source>
</evidence>
<feature type="transmembrane region" description="Helical" evidence="1">
    <location>
        <begin position="256"/>
        <end position="274"/>
    </location>
</feature>
<keyword evidence="1" id="KW-1133">Transmembrane helix</keyword>
<evidence type="ECO:0000313" key="3">
    <source>
        <dbReference type="Proteomes" id="UP001184230"/>
    </source>
</evidence>
<protein>
    <submittedName>
        <fullName evidence="2">Metal-binding membrane protein</fullName>
    </submittedName>
</protein>
<organism evidence="2 3">
    <name type="scientific">Variovorax soli</name>
    <dbReference type="NCBI Taxonomy" id="376815"/>
    <lineage>
        <taxon>Bacteria</taxon>
        <taxon>Pseudomonadati</taxon>
        <taxon>Pseudomonadota</taxon>
        <taxon>Betaproteobacteria</taxon>
        <taxon>Burkholderiales</taxon>
        <taxon>Comamonadaceae</taxon>
        <taxon>Variovorax</taxon>
    </lineage>
</organism>
<dbReference type="Proteomes" id="UP001184230">
    <property type="component" value="Unassembled WGS sequence"/>
</dbReference>
<feature type="transmembrane region" description="Helical" evidence="1">
    <location>
        <begin position="212"/>
        <end position="244"/>
    </location>
</feature>
<keyword evidence="1" id="KW-0472">Membrane</keyword>
<reference evidence="2 3" key="1">
    <citation type="submission" date="2023-07" db="EMBL/GenBank/DDBJ databases">
        <title>Sorghum-associated microbial communities from plants grown in Nebraska, USA.</title>
        <authorList>
            <person name="Schachtman D."/>
        </authorList>
    </citation>
    <scope>NUCLEOTIDE SEQUENCE [LARGE SCALE GENOMIC DNA]</scope>
    <source>
        <strain evidence="2 3">DS1781</strain>
    </source>
</reference>
<feature type="transmembrane region" description="Helical" evidence="1">
    <location>
        <begin position="23"/>
        <end position="43"/>
    </location>
</feature>
<dbReference type="RefSeq" id="WP_309897846.1">
    <property type="nucleotide sequence ID" value="NZ_JAVDRF010000001.1"/>
</dbReference>
<gene>
    <name evidence="2" type="ORF">J2739_000212</name>
</gene>
<keyword evidence="1" id="KW-0812">Transmembrane</keyword>
<name>A0ABU1N7M8_9BURK</name>
<dbReference type="Pfam" id="PF09948">
    <property type="entry name" value="PpoB2"/>
    <property type="match status" value="1"/>
</dbReference>
<keyword evidence="3" id="KW-1185">Reference proteome</keyword>
<comment type="caution">
    <text evidence="2">The sequence shown here is derived from an EMBL/GenBank/DDBJ whole genome shotgun (WGS) entry which is preliminary data.</text>
</comment>